<protein>
    <submittedName>
        <fullName evidence="2">Os12g0254650 protein</fullName>
    </submittedName>
</protein>
<sequence length="147" mass="15543">MELGGAAWRSSMSPAQTQPLISLLTSPPSASTAPGSGNLRGQRRPVPPHLLLHPPAPDAGGPLPPSSPCPVGCSSASNIRHASSSGHIAKMKALFKSKPGMLASVIQQTHELLIFVDLHSGSRGVVDMRLSMQIFCNFEDANFFFVF</sequence>
<feature type="region of interest" description="Disordered" evidence="1">
    <location>
        <begin position="1"/>
        <end position="68"/>
    </location>
</feature>
<feature type="compositionally biased region" description="Low complexity" evidence="1">
    <location>
        <begin position="22"/>
        <end position="37"/>
    </location>
</feature>
<proteinExistence type="predicted"/>
<name>C7J9W9_ORYSJ</name>
<feature type="compositionally biased region" description="Pro residues" evidence="1">
    <location>
        <begin position="54"/>
        <end position="68"/>
    </location>
</feature>
<dbReference type="EMBL" id="AP008218">
    <property type="protein sequence ID" value="BAH95602.1"/>
    <property type="molecule type" value="Genomic_DNA"/>
</dbReference>
<dbReference type="Proteomes" id="UP000000763">
    <property type="component" value="Chromosome 12"/>
</dbReference>
<evidence type="ECO:0000313" key="2">
    <source>
        <dbReference type="EMBL" id="BAH95602.1"/>
    </source>
</evidence>
<organism evidence="2 3">
    <name type="scientific">Oryza sativa subsp. japonica</name>
    <name type="common">Rice</name>
    <dbReference type="NCBI Taxonomy" id="39947"/>
    <lineage>
        <taxon>Eukaryota</taxon>
        <taxon>Viridiplantae</taxon>
        <taxon>Streptophyta</taxon>
        <taxon>Embryophyta</taxon>
        <taxon>Tracheophyta</taxon>
        <taxon>Spermatophyta</taxon>
        <taxon>Magnoliopsida</taxon>
        <taxon>Liliopsida</taxon>
        <taxon>Poales</taxon>
        <taxon>Poaceae</taxon>
        <taxon>BOP clade</taxon>
        <taxon>Oryzoideae</taxon>
        <taxon>Oryzeae</taxon>
        <taxon>Oryzinae</taxon>
        <taxon>Oryza</taxon>
        <taxon>Oryza sativa</taxon>
    </lineage>
</organism>
<dbReference type="AlphaFoldDB" id="C7J9W9"/>
<accession>C7J9W9</accession>
<reference evidence="2 3" key="1">
    <citation type="journal article" date="2005" name="Nature">
        <title>The map-based sequence of the rice genome.</title>
        <authorList>
            <consortium name="International rice genome sequencing project (IRGSP)"/>
            <person name="Matsumoto T."/>
            <person name="Wu J."/>
            <person name="Kanamori H."/>
            <person name="Katayose Y."/>
            <person name="Fujisawa M."/>
            <person name="Namiki N."/>
            <person name="Mizuno H."/>
            <person name="Yamamoto K."/>
            <person name="Antonio B.A."/>
            <person name="Baba T."/>
            <person name="Sakata K."/>
            <person name="Nagamura Y."/>
            <person name="Aoki H."/>
            <person name="Arikawa K."/>
            <person name="Arita K."/>
            <person name="Bito T."/>
            <person name="Chiden Y."/>
            <person name="Fujitsuka N."/>
            <person name="Fukunaka R."/>
            <person name="Hamada M."/>
            <person name="Harada C."/>
            <person name="Hayashi A."/>
            <person name="Hijishita S."/>
            <person name="Honda M."/>
            <person name="Hosokawa S."/>
            <person name="Ichikawa Y."/>
            <person name="Idonuma A."/>
            <person name="Iijima M."/>
            <person name="Ikeda M."/>
            <person name="Ikeno M."/>
            <person name="Ito K."/>
            <person name="Ito S."/>
            <person name="Ito T."/>
            <person name="Ito Y."/>
            <person name="Ito Y."/>
            <person name="Iwabuchi A."/>
            <person name="Kamiya K."/>
            <person name="Karasawa W."/>
            <person name="Kurita K."/>
            <person name="Katagiri S."/>
            <person name="Kikuta A."/>
            <person name="Kobayashi H."/>
            <person name="Kobayashi N."/>
            <person name="Machita K."/>
            <person name="Maehara T."/>
            <person name="Masukawa M."/>
            <person name="Mizubayashi T."/>
            <person name="Mukai Y."/>
            <person name="Nagasaki H."/>
            <person name="Nagata Y."/>
            <person name="Naito S."/>
            <person name="Nakashima M."/>
            <person name="Nakama Y."/>
            <person name="Nakamichi Y."/>
            <person name="Nakamura M."/>
            <person name="Meguro A."/>
            <person name="Negishi M."/>
            <person name="Ohta I."/>
            <person name="Ohta T."/>
            <person name="Okamoto M."/>
            <person name="Ono N."/>
            <person name="Saji S."/>
            <person name="Sakaguchi M."/>
            <person name="Sakai K."/>
            <person name="Shibata M."/>
            <person name="Shimokawa T."/>
            <person name="Song J."/>
            <person name="Takazaki Y."/>
            <person name="Terasawa K."/>
            <person name="Tsugane M."/>
            <person name="Tsuji K."/>
            <person name="Ueda S."/>
            <person name="Waki K."/>
            <person name="Yamagata H."/>
            <person name="Yamamoto M."/>
            <person name="Yamamoto S."/>
            <person name="Yamane H."/>
            <person name="Yoshiki S."/>
            <person name="Yoshihara R."/>
            <person name="Yukawa K."/>
            <person name="Zhong H."/>
            <person name="Yano M."/>
            <person name="Yuan Q."/>
            <person name="Ouyang S."/>
            <person name="Liu J."/>
            <person name="Jones K.M."/>
            <person name="Gansberger K."/>
            <person name="Moffat K."/>
            <person name="Hill J."/>
            <person name="Bera J."/>
            <person name="Fadrosh D."/>
            <person name="Jin S."/>
            <person name="Johri S."/>
            <person name="Kim M."/>
            <person name="Overton L."/>
            <person name="Reardon M."/>
            <person name="Tsitrin T."/>
            <person name="Vuong H."/>
            <person name="Weaver B."/>
            <person name="Ciecko A."/>
            <person name="Tallon L."/>
            <person name="Jackson J."/>
            <person name="Pai G."/>
            <person name="Aken S.V."/>
            <person name="Utterback T."/>
            <person name="Reidmuller S."/>
            <person name="Feldblyum T."/>
            <person name="Hsiao J."/>
            <person name="Zismann V."/>
            <person name="Iobst S."/>
            <person name="de Vazeille A.R."/>
            <person name="Buell C.R."/>
            <person name="Ying K."/>
            <person name="Li Y."/>
            <person name="Lu T."/>
            <person name="Huang Y."/>
            <person name="Zhao Q."/>
            <person name="Feng Q."/>
            <person name="Zhang L."/>
            <person name="Zhu J."/>
            <person name="Weng Q."/>
            <person name="Mu J."/>
            <person name="Lu Y."/>
            <person name="Fan D."/>
            <person name="Liu Y."/>
            <person name="Guan J."/>
            <person name="Zhang Y."/>
            <person name="Yu S."/>
            <person name="Liu X."/>
            <person name="Zhang Y."/>
            <person name="Hong G."/>
            <person name="Han B."/>
            <person name="Choisne N."/>
            <person name="Demange N."/>
            <person name="Orjeda G."/>
            <person name="Samain S."/>
            <person name="Cattolico L."/>
            <person name="Pelletier E."/>
            <person name="Couloux A."/>
            <person name="Segurens B."/>
            <person name="Wincker P."/>
            <person name="D'Hont A."/>
            <person name="Scarpelli C."/>
            <person name="Weissenbach J."/>
            <person name="Salanoubat M."/>
            <person name="Quetier F."/>
            <person name="Yu Y."/>
            <person name="Kim H.R."/>
            <person name="Rambo T."/>
            <person name="Currie J."/>
            <person name="Collura K."/>
            <person name="Luo M."/>
            <person name="Yang T."/>
            <person name="Ammiraju J.S.S."/>
            <person name="Engler F."/>
            <person name="Soderlund C."/>
            <person name="Wing R.A."/>
            <person name="Palmer L.E."/>
            <person name="de la Bastide M."/>
            <person name="Spiegel L."/>
            <person name="Nascimento L."/>
            <person name="Zutavern T."/>
            <person name="O'Shaughnessy A."/>
            <person name="Dike S."/>
            <person name="Dedhia N."/>
            <person name="Preston R."/>
            <person name="Balija V."/>
            <person name="McCombie W.R."/>
            <person name="Chow T."/>
            <person name="Chen H."/>
            <person name="Chung M."/>
            <person name="Chen C."/>
            <person name="Shaw J."/>
            <person name="Wu H."/>
            <person name="Hsiao K."/>
            <person name="Chao Y."/>
            <person name="Chu M."/>
            <person name="Cheng C."/>
            <person name="Hour A."/>
            <person name="Lee P."/>
            <person name="Lin S."/>
            <person name="Lin Y."/>
            <person name="Liou J."/>
            <person name="Liu S."/>
            <person name="Hsing Y."/>
            <person name="Raghuvanshi S."/>
            <person name="Mohanty A."/>
            <person name="Bharti A.K."/>
            <person name="Gaur A."/>
            <person name="Gupta V."/>
            <person name="Kumar D."/>
            <person name="Ravi V."/>
            <person name="Vij S."/>
            <person name="Kapur A."/>
            <person name="Khurana P."/>
            <person name="Khurana P."/>
            <person name="Khurana J.P."/>
            <person name="Tyagi A.K."/>
            <person name="Gaikwad K."/>
            <person name="Singh A."/>
            <person name="Dalal V."/>
            <person name="Srivastava S."/>
            <person name="Dixit A."/>
            <person name="Pal A.K."/>
            <person name="Ghazi I.A."/>
            <person name="Yadav M."/>
            <person name="Pandit A."/>
            <person name="Bhargava A."/>
            <person name="Sureshbabu K."/>
            <person name="Batra K."/>
            <person name="Sharma T.R."/>
            <person name="Mohapatra T."/>
            <person name="Singh N.K."/>
            <person name="Messing J."/>
            <person name="Nelson A.B."/>
            <person name="Fuks G."/>
            <person name="Kavchok S."/>
            <person name="Keizer G."/>
            <person name="Linton E."/>
            <person name="Llaca V."/>
            <person name="Song R."/>
            <person name="Tanyolac B."/>
            <person name="Young S."/>
            <person name="Ho-Il K."/>
            <person name="Hahn J.H."/>
            <person name="Sangsakoo G."/>
            <person name="Vanavichit A."/>
            <person name="de Mattos Luiz.A.T."/>
            <person name="Zimmer P.D."/>
            <person name="Malone G."/>
            <person name="Dellagostin O."/>
            <person name="de Oliveira A.C."/>
            <person name="Bevan M."/>
            <person name="Bancroft I."/>
            <person name="Minx P."/>
            <person name="Cordum H."/>
            <person name="Wilson R."/>
            <person name="Cheng Z."/>
            <person name="Jin W."/>
            <person name="Jiang J."/>
            <person name="Leong S.A."/>
            <person name="Iwama H."/>
            <person name="Gojobori T."/>
            <person name="Itoh T."/>
            <person name="Niimura Y."/>
            <person name="Fujii Y."/>
            <person name="Habara T."/>
            <person name="Sakai H."/>
            <person name="Sato Y."/>
            <person name="Wilson G."/>
            <person name="Kumar K."/>
            <person name="McCouch S."/>
            <person name="Juretic N."/>
            <person name="Hoen D."/>
            <person name="Wright S."/>
            <person name="Bruskiewich R."/>
            <person name="Bureau T."/>
            <person name="Miyao A."/>
            <person name="Hirochika H."/>
            <person name="Nishikawa T."/>
            <person name="Kadowaki K."/>
            <person name="Sugiura M."/>
            <person name="Burr B."/>
            <person name="Sasaki T."/>
        </authorList>
    </citation>
    <scope>NUCLEOTIDE SEQUENCE [LARGE SCALE GENOMIC DNA]</scope>
    <source>
        <strain evidence="3">cv. Nipponbare</strain>
    </source>
</reference>
<gene>
    <name evidence="2" type="ordered locus">Os12g0254650</name>
</gene>
<reference evidence="3" key="2">
    <citation type="journal article" date="2008" name="Nucleic Acids Res.">
        <title>The rice annotation project database (RAP-DB): 2008 update.</title>
        <authorList>
            <consortium name="The rice annotation project (RAP)"/>
        </authorList>
    </citation>
    <scope>GENOME REANNOTATION</scope>
    <source>
        <strain evidence="3">cv. Nipponbare</strain>
    </source>
</reference>
<dbReference type="KEGG" id="dosa:Os12g0254650"/>
<evidence type="ECO:0000313" key="3">
    <source>
        <dbReference type="Proteomes" id="UP000000763"/>
    </source>
</evidence>
<evidence type="ECO:0000256" key="1">
    <source>
        <dbReference type="SAM" id="MobiDB-lite"/>
    </source>
</evidence>
<feature type="compositionally biased region" description="Polar residues" evidence="1">
    <location>
        <begin position="10"/>
        <end position="20"/>
    </location>
</feature>